<name>W2SS12_NECAM</name>
<accession>W2SS12</accession>
<organism evidence="1 2">
    <name type="scientific">Necator americanus</name>
    <name type="common">Human hookworm</name>
    <dbReference type="NCBI Taxonomy" id="51031"/>
    <lineage>
        <taxon>Eukaryota</taxon>
        <taxon>Metazoa</taxon>
        <taxon>Ecdysozoa</taxon>
        <taxon>Nematoda</taxon>
        <taxon>Chromadorea</taxon>
        <taxon>Rhabditida</taxon>
        <taxon>Rhabditina</taxon>
        <taxon>Rhabditomorpha</taxon>
        <taxon>Strongyloidea</taxon>
        <taxon>Ancylostomatidae</taxon>
        <taxon>Bunostominae</taxon>
        <taxon>Necator</taxon>
    </lineage>
</organism>
<reference evidence="2" key="1">
    <citation type="journal article" date="2014" name="Nat. Genet.">
        <title>Genome of the human hookworm Necator americanus.</title>
        <authorList>
            <person name="Tang Y.T."/>
            <person name="Gao X."/>
            <person name="Rosa B.A."/>
            <person name="Abubucker S."/>
            <person name="Hallsworth-Pepin K."/>
            <person name="Martin J."/>
            <person name="Tyagi R."/>
            <person name="Heizer E."/>
            <person name="Zhang X."/>
            <person name="Bhonagiri-Palsikar V."/>
            <person name="Minx P."/>
            <person name="Warren W.C."/>
            <person name="Wang Q."/>
            <person name="Zhan B."/>
            <person name="Hotez P.J."/>
            <person name="Sternberg P.W."/>
            <person name="Dougall A."/>
            <person name="Gaze S.T."/>
            <person name="Mulvenna J."/>
            <person name="Sotillo J."/>
            <person name="Ranganathan S."/>
            <person name="Rabelo E.M."/>
            <person name="Wilson R.K."/>
            <person name="Felgner P.L."/>
            <person name="Bethony J."/>
            <person name="Hawdon J.M."/>
            <person name="Gasser R.B."/>
            <person name="Loukas A."/>
            <person name="Mitreva M."/>
        </authorList>
    </citation>
    <scope>NUCLEOTIDE SEQUENCE [LARGE SCALE GENOMIC DNA]</scope>
</reference>
<dbReference type="AlphaFoldDB" id="W2SS12"/>
<keyword evidence="2" id="KW-1185">Reference proteome</keyword>
<evidence type="ECO:0000313" key="1">
    <source>
        <dbReference type="EMBL" id="ETN72539.1"/>
    </source>
</evidence>
<dbReference type="Proteomes" id="UP000053676">
    <property type="component" value="Unassembled WGS sequence"/>
</dbReference>
<proteinExistence type="predicted"/>
<dbReference type="EMBL" id="KI663874">
    <property type="protein sequence ID" value="ETN72539.1"/>
    <property type="molecule type" value="Genomic_DNA"/>
</dbReference>
<evidence type="ECO:0000313" key="2">
    <source>
        <dbReference type="Proteomes" id="UP000053676"/>
    </source>
</evidence>
<protein>
    <submittedName>
        <fullName evidence="1">Uncharacterized protein</fullName>
    </submittedName>
</protein>
<dbReference type="KEGG" id="nai:NECAME_13827"/>
<gene>
    <name evidence="1" type="ORF">NECAME_13827</name>
</gene>
<sequence length="49" mass="5517">MKLREKEDFPCGFRYWKTINLSFSRAVNPIPAATLENLRGVSAGASRAF</sequence>